<evidence type="ECO:0008006" key="4">
    <source>
        <dbReference type="Google" id="ProtNLM"/>
    </source>
</evidence>
<evidence type="ECO:0000313" key="3">
    <source>
        <dbReference type="Proteomes" id="UP000242146"/>
    </source>
</evidence>
<organism evidence="2 3">
    <name type="scientific">Hesseltinella vesiculosa</name>
    <dbReference type="NCBI Taxonomy" id="101127"/>
    <lineage>
        <taxon>Eukaryota</taxon>
        <taxon>Fungi</taxon>
        <taxon>Fungi incertae sedis</taxon>
        <taxon>Mucoromycota</taxon>
        <taxon>Mucoromycotina</taxon>
        <taxon>Mucoromycetes</taxon>
        <taxon>Mucorales</taxon>
        <taxon>Cunninghamellaceae</taxon>
        <taxon>Hesseltinella</taxon>
    </lineage>
</organism>
<feature type="signal peptide" evidence="1">
    <location>
        <begin position="1"/>
        <end position="25"/>
    </location>
</feature>
<dbReference type="Proteomes" id="UP000242146">
    <property type="component" value="Unassembled WGS sequence"/>
</dbReference>
<keyword evidence="1" id="KW-0732">Signal</keyword>
<comment type="caution">
    <text evidence="2">The sequence shown here is derived from an EMBL/GenBank/DDBJ whole genome shotgun (WGS) entry which is preliminary data.</text>
</comment>
<evidence type="ECO:0000256" key="1">
    <source>
        <dbReference type="SAM" id="SignalP"/>
    </source>
</evidence>
<name>A0A1X2GIQ6_9FUNG</name>
<evidence type="ECO:0000313" key="2">
    <source>
        <dbReference type="EMBL" id="ORX54918.1"/>
    </source>
</evidence>
<dbReference type="AlphaFoldDB" id="A0A1X2GIQ6"/>
<dbReference type="EMBL" id="MCGT01000012">
    <property type="protein sequence ID" value="ORX54918.1"/>
    <property type="molecule type" value="Genomic_DNA"/>
</dbReference>
<keyword evidence="3" id="KW-1185">Reference proteome</keyword>
<sequence>MSYSKTVFLLVATVFALLMATQAEAQYLGPIAKRQNCDFGQACVGNCAEKCSGENVGRPLRSVCYQGSCYCGFTP</sequence>
<feature type="chain" id="PRO_5012710553" description="Invertebrate defensins family profile domain-containing protein" evidence="1">
    <location>
        <begin position="26"/>
        <end position="75"/>
    </location>
</feature>
<accession>A0A1X2GIQ6</accession>
<proteinExistence type="predicted"/>
<protein>
    <recommendedName>
        <fullName evidence="4">Invertebrate defensins family profile domain-containing protein</fullName>
    </recommendedName>
</protein>
<gene>
    <name evidence="2" type="ORF">DM01DRAFT_1335215</name>
</gene>
<reference evidence="2 3" key="1">
    <citation type="submission" date="2016-07" db="EMBL/GenBank/DDBJ databases">
        <title>Pervasive Adenine N6-methylation of Active Genes in Fungi.</title>
        <authorList>
            <consortium name="DOE Joint Genome Institute"/>
            <person name="Mondo S.J."/>
            <person name="Dannebaum R.O."/>
            <person name="Kuo R.C."/>
            <person name="Labutti K."/>
            <person name="Haridas S."/>
            <person name="Kuo A."/>
            <person name="Salamov A."/>
            <person name="Ahrendt S.R."/>
            <person name="Lipzen A."/>
            <person name="Sullivan W."/>
            <person name="Andreopoulos W.B."/>
            <person name="Clum A."/>
            <person name="Lindquist E."/>
            <person name="Daum C."/>
            <person name="Ramamoorthy G.K."/>
            <person name="Gryganskyi A."/>
            <person name="Culley D."/>
            <person name="Magnuson J.K."/>
            <person name="James T.Y."/>
            <person name="O'Malley M.A."/>
            <person name="Stajich J.E."/>
            <person name="Spatafora J.W."/>
            <person name="Visel A."/>
            <person name="Grigoriev I.V."/>
        </authorList>
    </citation>
    <scope>NUCLEOTIDE SEQUENCE [LARGE SCALE GENOMIC DNA]</scope>
    <source>
        <strain evidence="2 3">NRRL 3301</strain>
    </source>
</reference>